<reference evidence="1 2" key="1">
    <citation type="journal article" date="2015" name="Sci. Rep.">
        <title>Genome of the facultative scuticociliatosis pathogen Pseudocohnilembus persalinus provides insight into its virulence through horizontal gene transfer.</title>
        <authorList>
            <person name="Xiong J."/>
            <person name="Wang G."/>
            <person name="Cheng J."/>
            <person name="Tian M."/>
            <person name="Pan X."/>
            <person name="Warren A."/>
            <person name="Jiang C."/>
            <person name="Yuan D."/>
            <person name="Miao W."/>
        </authorList>
    </citation>
    <scope>NUCLEOTIDE SEQUENCE [LARGE SCALE GENOMIC DNA]</scope>
    <source>
        <strain evidence="1">36N120E</strain>
    </source>
</reference>
<evidence type="ECO:0000313" key="2">
    <source>
        <dbReference type="Proteomes" id="UP000054937"/>
    </source>
</evidence>
<proteinExistence type="predicted"/>
<dbReference type="AlphaFoldDB" id="A0A0V0R2S8"/>
<accession>A0A0V0R2S8</accession>
<protein>
    <submittedName>
        <fullName evidence="1">Uncharacterized protein</fullName>
    </submittedName>
</protein>
<comment type="caution">
    <text evidence="1">The sequence shown here is derived from an EMBL/GenBank/DDBJ whole genome shotgun (WGS) entry which is preliminary data.</text>
</comment>
<keyword evidence="2" id="KW-1185">Reference proteome</keyword>
<dbReference type="EMBL" id="LDAU01000057">
    <property type="protein sequence ID" value="KRX08804.1"/>
    <property type="molecule type" value="Genomic_DNA"/>
</dbReference>
<sequence>MFQIKKNYTYQDLINQTIKKPRKMNIILQMRKKQDMIHLQTLNIIQMVLIINNIKKNKCYKINKQMTEIFNIFKMNLKYNDDDNNEDEDDDVDNSNQENIQNIDDSLKKLQIQLKSG</sequence>
<gene>
    <name evidence="1" type="ORF">PPERSA_08908</name>
</gene>
<dbReference type="InParanoid" id="A0A0V0R2S8"/>
<dbReference type="Proteomes" id="UP000054937">
    <property type="component" value="Unassembled WGS sequence"/>
</dbReference>
<evidence type="ECO:0000313" key="1">
    <source>
        <dbReference type="EMBL" id="KRX08804.1"/>
    </source>
</evidence>
<name>A0A0V0R2S8_PSEPJ</name>
<organism evidence="1 2">
    <name type="scientific">Pseudocohnilembus persalinus</name>
    <name type="common">Ciliate</name>
    <dbReference type="NCBI Taxonomy" id="266149"/>
    <lineage>
        <taxon>Eukaryota</taxon>
        <taxon>Sar</taxon>
        <taxon>Alveolata</taxon>
        <taxon>Ciliophora</taxon>
        <taxon>Intramacronucleata</taxon>
        <taxon>Oligohymenophorea</taxon>
        <taxon>Scuticociliatia</taxon>
        <taxon>Philasterida</taxon>
        <taxon>Pseudocohnilembidae</taxon>
        <taxon>Pseudocohnilembus</taxon>
    </lineage>
</organism>